<dbReference type="GO" id="GO:0008270">
    <property type="term" value="F:zinc ion binding"/>
    <property type="evidence" value="ECO:0007669"/>
    <property type="project" value="InterPro"/>
</dbReference>
<dbReference type="Proteomes" id="UP000077428">
    <property type="component" value="Unassembled WGS sequence"/>
</dbReference>
<feature type="binding site" evidence="14">
    <location>
        <position position="338"/>
    </location>
    <ligand>
        <name>Zn(2+)</name>
        <dbReference type="ChEBI" id="CHEBI:29105"/>
        <note>catalytic</note>
    </ligand>
</feature>
<dbReference type="InterPro" id="IPR004154">
    <property type="entry name" value="Anticodon-bd"/>
</dbReference>
<gene>
    <name evidence="14 16" type="primary">thrS</name>
    <name evidence="16" type="ORF">MBORA_03650</name>
</gene>
<feature type="binding site" evidence="14">
    <location>
        <position position="286"/>
    </location>
    <ligand>
        <name>Zn(2+)</name>
        <dbReference type="ChEBI" id="CHEBI:29105"/>
        <note>catalytic</note>
    </ligand>
</feature>
<evidence type="ECO:0000259" key="15">
    <source>
        <dbReference type="PROSITE" id="PS50862"/>
    </source>
</evidence>
<evidence type="ECO:0000256" key="4">
    <source>
        <dbReference type="ARBA" id="ARBA00022598"/>
    </source>
</evidence>
<dbReference type="NCBIfam" id="NF003068">
    <property type="entry name" value="PRK03991.1"/>
    <property type="match status" value="1"/>
</dbReference>
<comment type="caution">
    <text evidence="14">Lacks conserved residue(s) required for the propagation of feature annotation.</text>
</comment>
<dbReference type="OrthoDB" id="372136at2157"/>
<dbReference type="NCBIfam" id="TIGR00418">
    <property type="entry name" value="thrS"/>
    <property type="match status" value="1"/>
</dbReference>
<evidence type="ECO:0000256" key="14">
    <source>
        <dbReference type="HAMAP-Rule" id="MF_00184"/>
    </source>
</evidence>
<dbReference type="InterPro" id="IPR006195">
    <property type="entry name" value="aa-tRNA-synth_II"/>
</dbReference>
<sequence length="608" mass="70170">MRILLIHSDYLNYNVKNKTPVAEEIEEVKKKGSFDESLVVFTAVEKDDENNPEAIVKNLVSEVKKANEQVKAENIVLYPYAHLSSSLSSPKLAVQILKDAEEALLAENFNVKRVPFGWYKAFEISCKGHPLSELSRTITVDDNEEEKTERKPSTWQILNGNELIEIDDFKFENKTFKQLVDYELGRGASDKGEPPHVKLMREKEICDYESASDVGNLKWYPKGRLIRDLLADYVYNLVVNQGAMPIETPIFYDLDNEAIYQHAYKFGERQYRTDTKRNLMLRFACCFGAFRVMADSFLTWKNLPAKLYELSTYSFRYEKKGEVVGLKRLRAFTMPDFHSFCADVDASLEEFSNQTEMCLQTGVDLELNFEVIFRATQDFYDEHKEWMYSIASKFEKPVLLEILPERHHYWVCKIDLANIDYLGRPIENPTIQIDVESAKRFGISYLGEDASQHTPTILHCSPTGSIERVLCALLEKTAIEINEKSPKLPTWLSPIQARIITVGEKHKEFANTLYDKINAANIRVDVDDRDESVGKKIRNASKEWIPYIFVVGDNEKESGKFQVTVRETGEKVEMTCDELINEINEKINGMPFRRLPLPKDISKRINFQ</sequence>
<dbReference type="Gene3D" id="3.40.50.800">
    <property type="entry name" value="Anticodon-binding domain"/>
    <property type="match status" value="1"/>
</dbReference>
<comment type="caution">
    <text evidence="16">The sequence shown here is derived from an EMBL/GenBank/DDBJ whole genome shotgun (WGS) entry which is preliminary data.</text>
</comment>
<dbReference type="InterPro" id="IPR045864">
    <property type="entry name" value="aa-tRNA-synth_II/BPL/LPL"/>
</dbReference>
<keyword evidence="11 14" id="KW-0030">Aminoacyl-tRNA synthetase</keyword>
<keyword evidence="7 14" id="KW-0862">Zinc</keyword>
<comment type="cofactor">
    <cofactor evidence="14">
        <name>Zn(2+)</name>
        <dbReference type="ChEBI" id="CHEBI:29105"/>
    </cofactor>
    <text evidence="14">Binds 1 zinc ion per subunit.</text>
</comment>
<dbReference type="Gene3D" id="3.50.80.10">
    <property type="entry name" value="D-tyrosyl-tRNA(Tyr) deacylase"/>
    <property type="match status" value="1"/>
</dbReference>
<keyword evidence="3 14" id="KW-0820">tRNA-binding</keyword>
<dbReference type="PANTHER" id="PTHR11451">
    <property type="entry name" value="THREONINE-TRNA LIGASE"/>
    <property type="match status" value="1"/>
</dbReference>
<dbReference type="GO" id="GO:0004829">
    <property type="term" value="F:threonine-tRNA ligase activity"/>
    <property type="evidence" value="ECO:0007669"/>
    <property type="project" value="UniProtKB-UniRule"/>
</dbReference>
<dbReference type="Pfam" id="PF08915">
    <property type="entry name" value="tRNA-Thr_ED"/>
    <property type="match status" value="1"/>
</dbReference>
<dbReference type="PATRIC" id="fig|66851.6.peg.420"/>
<evidence type="ECO:0000256" key="5">
    <source>
        <dbReference type="ARBA" id="ARBA00022723"/>
    </source>
</evidence>
<keyword evidence="6 14" id="KW-0547">Nucleotide-binding</keyword>
<keyword evidence="8 14" id="KW-0067">ATP-binding</keyword>
<dbReference type="InterPro" id="IPR023509">
    <property type="entry name" value="DTD-like_sf"/>
</dbReference>
<dbReference type="EMBL" id="LWMU01000045">
    <property type="protein sequence ID" value="KZX13789.1"/>
    <property type="molecule type" value="Genomic_DNA"/>
</dbReference>
<name>A0A166BT83_METOA</name>
<dbReference type="STRING" id="66851.MBORA_03650"/>
<evidence type="ECO:0000256" key="10">
    <source>
        <dbReference type="ARBA" id="ARBA00022917"/>
    </source>
</evidence>
<dbReference type="InterPro" id="IPR036621">
    <property type="entry name" value="Anticodon-bd_dom_sf"/>
</dbReference>
<evidence type="ECO:0000256" key="13">
    <source>
        <dbReference type="ARBA" id="ARBA00060816"/>
    </source>
</evidence>
<dbReference type="InterPro" id="IPR002314">
    <property type="entry name" value="aa-tRNA-synt_IIb"/>
</dbReference>
<dbReference type="GO" id="GO:0002161">
    <property type="term" value="F:aminoacyl-tRNA deacylase activity"/>
    <property type="evidence" value="ECO:0007669"/>
    <property type="project" value="UniProtKB-ARBA"/>
</dbReference>
<comment type="subunit">
    <text evidence="14">Homodimer.</text>
</comment>
<evidence type="ECO:0000256" key="12">
    <source>
        <dbReference type="ARBA" id="ARBA00049515"/>
    </source>
</evidence>
<keyword evidence="2 14" id="KW-0963">Cytoplasm</keyword>
<dbReference type="EC" id="6.1.1.3" evidence="14"/>
<organism evidence="16 17">
    <name type="scientific">Methanobrevibacter oralis</name>
    <dbReference type="NCBI Taxonomy" id="66851"/>
    <lineage>
        <taxon>Archaea</taxon>
        <taxon>Methanobacteriati</taxon>
        <taxon>Methanobacteriota</taxon>
        <taxon>Methanomada group</taxon>
        <taxon>Methanobacteria</taxon>
        <taxon>Methanobacteriales</taxon>
        <taxon>Methanobacteriaceae</taxon>
        <taxon>Methanobrevibacter</taxon>
    </lineage>
</organism>
<dbReference type="AlphaFoldDB" id="A0A166BT83"/>
<keyword evidence="9 14" id="KW-0694">RNA-binding</keyword>
<dbReference type="Gene3D" id="3.30.930.10">
    <property type="entry name" value="Bira Bifunctional Protein, Domain 2"/>
    <property type="match status" value="1"/>
</dbReference>
<dbReference type="SUPFAM" id="SSF52954">
    <property type="entry name" value="Class II aaRS ABD-related"/>
    <property type="match status" value="1"/>
</dbReference>
<proteinExistence type="inferred from homology"/>
<evidence type="ECO:0000256" key="8">
    <source>
        <dbReference type="ARBA" id="ARBA00022840"/>
    </source>
</evidence>
<feature type="domain" description="Aminoacyl-transfer RNA synthetases class-II family profile" evidence="15">
    <location>
        <begin position="195"/>
        <end position="489"/>
    </location>
</feature>
<dbReference type="HAMAP" id="MF_00184">
    <property type="entry name" value="Thr_tRNA_synth"/>
    <property type="match status" value="1"/>
</dbReference>
<dbReference type="PRINTS" id="PR01047">
    <property type="entry name" value="TRNASYNTHTHR"/>
</dbReference>
<reference evidence="17" key="1">
    <citation type="journal article" date="2016" name="Genome Announc.">
        <title>Draft Genome Sequences of Methanobrevibacter curvatus DSM11111, Methanobrevibacter cuticularis DSM11139, Methanobrevibacter filiformis DSM11501, and Methanobrevibacter oralis DSM7256.</title>
        <authorList>
            <person name="Poehlein A."/>
            <person name="Seedorf H."/>
        </authorList>
    </citation>
    <scope>NUCLEOTIDE SEQUENCE [LARGE SCALE GENOMIC DNA]</scope>
    <source>
        <strain evidence="17">DSM 7256 / JCM 30027 / ZR</strain>
    </source>
</reference>
<protein>
    <recommendedName>
        <fullName evidence="14">Threonine--tRNA ligase</fullName>
        <ecNumber evidence="14">6.1.1.3</ecNumber>
    </recommendedName>
    <alternativeName>
        <fullName evidence="14">Threonyl-tRNA synthetase</fullName>
        <shortName evidence="14">ThrRS</shortName>
    </alternativeName>
</protein>
<keyword evidence="10 14" id="KW-0648">Protein biosynthesis</keyword>
<comment type="catalytic activity">
    <reaction evidence="12 14">
        <text>tRNA(Thr) + L-threonine + ATP = L-threonyl-tRNA(Thr) + AMP + diphosphate + H(+)</text>
        <dbReference type="Rhea" id="RHEA:24624"/>
        <dbReference type="Rhea" id="RHEA-COMP:9670"/>
        <dbReference type="Rhea" id="RHEA-COMP:9704"/>
        <dbReference type="ChEBI" id="CHEBI:15378"/>
        <dbReference type="ChEBI" id="CHEBI:30616"/>
        <dbReference type="ChEBI" id="CHEBI:33019"/>
        <dbReference type="ChEBI" id="CHEBI:57926"/>
        <dbReference type="ChEBI" id="CHEBI:78442"/>
        <dbReference type="ChEBI" id="CHEBI:78534"/>
        <dbReference type="ChEBI" id="CHEBI:456215"/>
        <dbReference type="EC" id="6.1.1.3"/>
    </reaction>
</comment>
<evidence type="ECO:0000256" key="9">
    <source>
        <dbReference type="ARBA" id="ARBA00022884"/>
    </source>
</evidence>
<dbReference type="FunFam" id="3.40.50.800:FF:000001">
    <property type="entry name" value="Threonine--tRNA ligase"/>
    <property type="match status" value="1"/>
</dbReference>
<dbReference type="GO" id="GO:0006435">
    <property type="term" value="P:threonyl-tRNA aminoacylation"/>
    <property type="evidence" value="ECO:0007669"/>
    <property type="project" value="UniProtKB-UniRule"/>
</dbReference>
<dbReference type="Pfam" id="PF03129">
    <property type="entry name" value="HGTP_anticodon"/>
    <property type="match status" value="1"/>
</dbReference>
<evidence type="ECO:0000256" key="11">
    <source>
        <dbReference type="ARBA" id="ARBA00023146"/>
    </source>
</evidence>
<dbReference type="InterPro" id="IPR002320">
    <property type="entry name" value="Thr-tRNA-ligase_IIa"/>
</dbReference>
<accession>A0A166BT83</accession>
<dbReference type="CDD" id="cd00860">
    <property type="entry name" value="ThrRS_anticodon"/>
    <property type="match status" value="1"/>
</dbReference>
<evidence type="ECO:0000256" key="6">
    <source>
        <dbReference type="ARBA" id="ARBA00022741"/>
    </source>
</evidence>
<evidence type="ECO:0000256" key="1">
    <source>
        <dbReference type="ARBA" id="ARBA00004496"/>
    </source>
</evidence>
<dbReference type="InterPro" id="IPR015011">
    <property type="entry name" value="Threonyl-tRNA_syn_edit_dom_arc"/>
</dbReference>
<evidence type="ECO:0000256" key="3">
    <source>
        <dbReference type="ARBA" id="ARBA00022555"/>
    </source>
</evidence>
<dbReference type="Pfam" id="PF00587">
    <property type="entry name" value="tRNA-synt_2b"/>
    <property type="match status" value="1"/>
</dbReference>
<dbReference type="PROSITE" id="PS50862">
    <property type="entry name" value="AA_TRNA_LIGASE_II"/>
    <property type="match status" value="1"/>
</dbReference>
<dbReference type="GO" id="GO:0005737">
    <property type="term" value="C:cytoplasm"/>
    <property type="evidence" value="ECO:0007669"/>
    <property type="project" value="UniProtKB-SubCell"/>
</dbReference>
<dbReference type="PANTHER" id="PTHR11451:SF44">
    <property type="entry name" value="THREONINE--TRNA LIGASE, CHLOROPLASTIC_MITOCHONDRIAL 2"/>
    <property type="match status" value="1"/>
</dbReference>
<dbReference type="InterPro" id="IPR047246">
    <property type="entry name" value="ThrRS_anticodon"/>
</dbReference>
<dbReference type="FunFam" id="3.50.80.10:FF:000004">
    <property type="entry name" value="Threonine--tRNA ligase"/>
    <property type="match status" value="1"/>
</dbReference>
<comment type="subcellular location">
    <subcellularLocation>
        <location evidence="1 14">Cytoplasm</location>
    </subcellularLocation>
</comment>
<feature type="binding site" evidence="14">
    <location>
        <position position="459"/>
    </location>
    <ligand>
        <name>Zn(2+)</name>
        <dbReference type="ChEBI" id="CHEBI:29105"/>
        <note>catalytic</note>
    </ligand>
</feature>
<evidence type="ECO:0000313" key="17">
    <source>
        <dbReference type="Proteomes" id="UP000077428"/>
    </source>
</evidence>
<dbReference type="GO" id="GO:0000049">
    <property type="term" value="F:tRNA binding"/>
    <property type="evidence" value="ECO:0007669"/>
    <property type="project" value="UniProtKB-KW"/>
</dbReference>
<evidence type="ECO:0000256" key="2">
    <source>
        <dbReference type="ARBA" id="ARBA00022490"/>
    </source>
</evidence>
<comment type="similarity">
    <text evidence="13">Belongs to the class-II aminoacyl-tRNA synthetase family. Archaea-specific ThrRS editing domain subfamily.</text>
</comment>
<evidence type="ECO:0000313" key="16">
    <source>
        <dbReference type="EMBL" id="KZX13789.1"/>
    </source>
</evidence>
<dbReference type="RefSeq" id="WP_063720151.1">
    <property type="nucleotide sequence ID" value="NZ_LT985085.1"/>
</dbReference>
<keyword evidence="4 14" id="KW-0436">Ligase</keyword>
<keyword evidence="17" id="KW-1185">Reference proteome</keyword>
<dbReference type="GO" id="GO:0005524">
    <property type="term" value="F:ATP binding"/>
    <property type="evidence" value="ECO:0007669"/>
    <property type="project" value="UniProtKB-UniRule"/>
</dbReference>
<keyword evidence="5 14" id="KW-0479">Metal-binding</keyword>
<evidence type="ECO:0000256" key="7">
    <source>
        <dbReference type="ARBA" id="ARBA00022833"/>
    </source>
</evidence>
<dbReference type="SUPFAM" id="SSF55681">
    <property type="entry name" value="Class II aaRS and biotin synthetases"/>
    <property type="match status" value="1"/>
</dbReference>